<feature type="compositionally biased region" description="Low complexity" evidence="1">
    <location>
        <begin position="38"/>
        <end position="57"/>
    </location>
</feature>
<dbReference type="AlphaFoldDB" id="A0A387HHR8"/>
<organism evidence="3 4">
    <name type="scientific">Streptomyces hundungensis</name>
    <dbReference type="NCBI Taxonomy" id="1077946"/>
    <lineage>
        <taxon>Bacteria</taxon>
        <taxon>Bacillati</taxon>
        <taxon>Actinomycetota</taxon>
        <taxon>Actinomycetes</taxon>
        <taxon>Kitasatosporales</taxon>
        <taxon>Streptomycetaceae</taxon>
        <taxon>Streptomyces</taxon>
    </lineage>
</organism>
<evidence type="ECO:0000256" key="2">
    <source>
        <dbReference type="SAM" id="SignalP"/>
    </source>
</evidence>
<dbReference type="EMBL" id="CP032698">
    <property type="protein sequence ID" value="AYG80410.1"/>
    <property type="molecule type" value="Genomic_DNA"/>
</dbReference>
<accession>A0A387HHR8</accession>
<dbReference type="Proteomes" id="UP000271554">
    <property type="component" value="Chromosome"/>
</dbReference>
<feature type="region of interest" description="Disordered" evidence="1">
    <location>
        <begin position="38"/>
        <end position="98"/>
    </location>
</feature>
<dbReference type="RefSeq" id="WP_162952522.1">
    <property type="nucleotide sequence ID" value="NZ_CP032698.1"/>
</dbReference>
<dbReference type="KEGG" id="shun:DWB77_02541"/>
<keyword evidence="2" id="KW-0732">Signal</keyword>
<proteinExistence type="predicted"/>
<feature type="signal peptide" evidence="2">
    <location>
        <begin position="1"/>
        <end position="37"/>
    </location>
</feature>
<evidence type="ECO:0000313" key="4">
    <source>
        <dbReference type="Proteomes" id="UP000271554"/>
    </source>
</evidence>
<name>A0A387HHR8_9ACTN</name>
<sequence length="144" mass="15351">MRNATIRRRYHDRRRRLAAAVLAATAVLTVTASGAFADSAASPAATAKAPAGDGAKGVCKREPKTAKRLERALGRLGGGAETEGSVARLQRRVDDAKKEGHTAVATYLDHRLAYREGLVTTLQQRQKDLKDVASWCAATGPAKK</sequence>
<evidence type="ECO:0008006" key="5">
    <source>
        <dbReference type="Google" id="ProtNLM"/>
    </source>
</evidence>
<evidence type="ECO:0000313" key="3">
    <source>
        <dbReference type="EMBL" id="AYG80410.1"/>
    </source>
</evidence>
<feature type="compositionally biased region" description="Basic and acidic residues" evidence="1">
    <location>
        <begin position="59"/>
        <end position="73"/>
    </location>
</feature>
<keyword evidence="4" id="KW-1185">Reference proteome</keyword>
<protein>
    <recommendedName>
        <fullName evidence="5">Secreted protein</fullName>
    </recommendedName>
</protein>
<evidence type="ECO:0000256" key="1">
    <source>
        <dbReference type="SAM" id="MobiDB-lite"/>
    </source>
</evidence>
<reference evidence="3 4" key="1">
    <citation type="submission" date="2018-10" db="EMBL/GenBank/DDBJ databases">
        <title>Relationship between Morphology and Antimicrobial Activity in Streptomyces.</title>
        <authorList>
            <person name="Kang H.J."/>
            <person name="Kim S.B."/>
        </authorList>
    </citation>
    <scope>NUCLEOTIDE SEQUENCE [LARGE SCALE GENOMIC DNA]</scope>
    <source>
        <strain evidence="3 4">BH38</strain>
    </source>
</reference>
<gene>
    <name evidence="3" type="ORF">DWB77_02541</name>
</gene>
<feature type="chain" id="PRO_5017251846" description="Secreted protein" evidence="2">
    <location>
        <begin position="38"/>
        <end position="144"/>
    </location>
</feature>